<evidence type="ECO:0000256" key="1">
    <source>
        <dbReference type="SAM" id="MobiDB-lite"/>
    </source>
</evidence>
<feature type="compositionally biased region" description="Basic and acidic residues" evidence="1">
    <location>
        <begin position="829"/>
        <end position="848"/>
    </location>
</feature>
<feature type="compositionally biased region" description="Basic residues" evidence="1">
    <location>
        <begin position="729"/>
        <end position="739"/>
    </location>
</feature>
<dbReference type="Gene3D" id="3.30.450.20">
    <property type="entry name" value="PAS domain"/>
    <property type="match status" value="1"/>
</dbReference>
<accession>A0A699GFS5</accession>
<feature type="compositionally biased region" description="Basic and acidic residues" evidence="1">
    <location>
        <begin position="697"/>
        <end position="707"/>
    </location>
</feature>
<dbReference type="EMBL" id="BKCJ010000008">
    <property type="protein sequence ID" value="GEU28530.1"/>
    <property type="molecule type" value="Genomic_DNA"/>
</dbReference>
<evidence type="ECO:0000313" key="2">
    <source>
        <dbReference type="EMBL" id="GEU28530.1"/>
    </source>
</evidence>
<feature type="region of interest" description="Disordered" evidence="1">
    <location>
        <begin position="228"/>
        <end position="519"/>
    </location>
</feature>
<protein>
    <submittedName>
        <fullName evidence="2">Uncharacterized protein</fullName>
    </submittedName>
</protein>
<feature type="region of interest" description="Disordered" evidence="1">
    <location>
        <begin position="697"/>
        <end position="743"/>
    </location>
</feature>
<feature type="compositionally biased region" description="Low complexity" evidence="1">
    <location>
        <begin position="710"/>
        <end position="728"/>
    </location>
</feature>
<reference evidence="2" key="1">
    <citation type="journal article" date="2019" name="Sci. Rep.">
        <title>Draft genome of Tanacetum cinerariifolium, the natural source of mosquito coil.</title>
        <authorList>
            <person name="Yamashiro T."/>
            <person name="Shiraishi A."/>
            <person name="Satake H."/>
            <person name="Nakayama K."/>
        </authorList>
    </citation>
    <scope>NUCLEOTIDE SEQUENCE</scope>
</reference>
<name>A0A699GFS5_TANCI</name>
<organism evidence="2">
    <name type="scientific">Tanacetum cinerariifolium</name>
    <name type="common">Dalmatian daisy</name>
    <name type="synonym">Chrysanthemum cinerariifolium</name>
    <dbReference type="NCBI Taxonomy" id="118510"/>
    <lineage>
        <taxon>Eukaryota</taxon>
        <taxon>Viridiplantae</taxon>
        <taxon>Streptophyta</taxon>
        <taxon>Embryophyta</taxon>
        <taxon>Tracheophyta</taxon>
        <taxon>Spermatophyta</taxon>
        <taxon>Magnoliopsida</taxon>
        <taxon>eudicotyledons</taxon>
        <taxon>Gunneridae</taxon>
        <taxon>Pentapetalae</taxon>
        <taxon>asterids</taxon>
        <taxon>campanulids</taxon>
        <taxon>Asterales</taxon>
        <taxon>Asteraceae</taxon>
        <taxon>Asteroideae</taxon>
        <taxon>Anthemideae</taxon>
        <taxon>Anthemidinae</taxon>
        <taxon>Tanacetum</taxon>
    </lineage>
</organism>
<feature type="compositionally biased region" description="Basic and acidic residues" evidence="1">
    <location>
        <begin position="859"/>
        <end position="874"/>
    </location>
</feature>
<comment type="caution">
    <text evidence="2">The sequence shown here is derived from an EMBL/GenBank/DDBJ whole genome shotgun (WGS) entry which is preliminary data.</text>
</comment>
<feature type="compositionally biased region" description="Basic residues" evidence="1">
    <location>
        <begin position="398"/>
        <end position="407"/>
    </location>
</feature>
<dbReference type="AntiFam" id="ANF00198">
    <property type="entry name" value="Shadow ORF (opposite pilG)"/>
</dbReference>
<feature type="compositionally biased region" description="Basic residues" evidence="1">
    <location>
        <begin position="494"/>
        <end position="519"/>
    </location>
</feature>
<feature type="compositionally biased region" description="Low complexity" evidence="1">
    <location>
        <begin position="769"/>
        <end position="799"/>
    </location>
</feature>
<proteinExistence type="predicted"/>
<feature type="region of interest" description="Disordered" evidence="1">
    <location>
        <begin position="187"/>
        <end position="208"/>
    </location>
</feature>
<feature type="region of interest" description="Disordered" evidence="1">
    <location>
        <begin position="761"/>
        <end position="885"/>
    </location>
</feature>
<gene>
    <name evidence="2" type="ORF">Tci_000508</name>
</gene>
<sequence length="1376" mass="146810">MATPTLHRFIGAGTPMRDLVRNYPWHATALGAIDGWPGALRTSVSVVLHAAQPMFLYWGDAMVQIYNDAFVPCFGAGKHPAALGQNGPACWAEAWATIGPQIEHVRQGGEPQWYAATLVPIVRNGRLEDVYWNYSYTPVYDDRDRVGGVLVPQPGRRRSCHRPVRCRSSARPAGRAAAARRSVRHCRLGPGSRRGRDPGRGAAAVRRAGAGVPGVAVLASRWRLPPVPGTIHGQRVRHAEPARSGPGAGAGHEAKRAPARRPRFVVAHQGRIPGHAGPRAAQSAGAHRHRAQADEVTPSRMQRHPARAGRDPAPGRSPGAAGGRSAGRVAHCQRQGRAAQGRRGAGRRAQQGNRDGCAADRTETSPAAGRRAHRALARRSGAAGAGGVESAQQCRPLHAGRRPHHAGHAGARALRADPGHGRRQRHPGHLAAAHLRSVRAGQPQAGPRQGRARHRAGAGAQPGADARRHGRGRLAGRTAGRAGLPGQRGVRPGAGHRCRHGRHAAGGHPRHRPAGHGRLRAGRLPARLAAGGRPDPDRLVRLWPGKRQVAQSRGRLCRPPGQTDQYRRPADRVAIKPAVPADAGRVAAGLGRAADRHARRGAGVRGVILHVVPLRAVGAGVAAAWHGCTDHAATIPRLVPPHCRLLRTARTGSRARGLPAAPGRQLQHLCHPLSRQAIYRALQPCGRCAGFAPRRPEFLHRPRDRPHQAPAPALGRAAGAGRPDAAAGRRLRPRPRIHVRPPWCAPGRRVLDVVPRTDRRPALADQAHGGDAQPGPGRGGARAVPARPGLSAGAVRAPPGAGPGRHRSRADAAGAGHRAVDAGPARLARLPDARPHDPGRGRGSRGDGSRGTLLLCQRPDPDHAGADRLRDGRPQPRGAARGGRCRQWRGAGGAVGLALPRTDYCSEFDFNAGNRRQRRHDGFHLPLRAQQRAFLVAGRGRLRPVRRAVLQHPPVRRCHPAGIFHSHLPDRLVALAARRRRRALADHACPAAGAALDVPGGTGGHRRLRPAAAGLYQRLCPVHGFGRADVQRHCPAAADGQALADLAILAVRQHHCRAAVRQPRPVPDQRAVRRVLDQCAGVVVLLASQAAGRLTLQRGSAVRRPLLLDRLPIGAGRDPQPFAERGGKVAGVVKADQQRDVLDVDVGILEQFFAAPDARFADKRKHRHAGLLAEHLRQLFAVRAHAAGDFRQPRQRSQVVGDQALDGGHGHGVGVARCSGGLRRGIAAGRGRGCRRCRGALRALGQVQVHLDARSELARRKRLGDVIDAADRQAHDAFLVGVGPAQENHGNVRGDRVGLEQAAGGIAVHVGHAHVEQDQVGMVGQRHLVALQAVERHRYLVRHLAQQVDQQALLESRIVNDQDLARGAVEMRHGSP</sequence>
<feature type="compositionally biased region" description="Low complexity" evidence="1">
    <location>
        <begin position="333"/>
        <end position="352"/>
    </location>
</feature>